<keyword evidence="3" id="KW-1185">Reference proteome</keyword>
<feature type="region of interest" description="Disordered" evidence="1">
    <location>
        <begin position="1"/>
        <end position="32"/>
    </location>
</feature>
<organism evidence="2 3">
    <name type="scientific">Parnassius apollo</name>
    <name type="common">Apollo butterfly</name>
    <name type="synonym">Papilio apollo</name>
    <dbReference type="NCBI Taxonomy" id="110799"/>
    <lineage>
        <taxon>Eukaryota</taxon>
        <taxon>Metazoa</taxon>
        <taxon>Ecdysozoa</taxon>
        <taxon>Arthropoda</taxon>
        <taxon>Hexapoda</taxon>
        <taxon>Insecta</taxon>
        <taxon>Pterygota</taxon>
        <taxon>Neoptera</taxon>
        <taxon>Endopterygota</taxon>
        <taxon>Lepidoptera</taxon>
        <taxon>Glossata</taxon>
        <taxon>Ditrysia</taxon>
        <taxon>Papilionoidea</taxon>
        <taxon>Papilionidae</taxon>
        <taxon>Parnassiinae</taxon>
        <taxon>Parnassini</taxon>
        <taxon>Parnassius</taxon>
        <taxon>Parnassius</taxon>
    </lineage>
</organism>
<gene>
    <name evidence="2" type="ORF">PAPOLLO_LOCUS6957</name>
</gene>
<comment type="caution">
    <text evidence="2">The sequence shown here is derived from an EMBL/GenBank/DDBJ whole genome shotgun (WGS) entry which is preliminary data.</text>
</comment>
<evidence type="ECO:0000313" key="3">
    <source>
        <dbReference type="Proteomes" id="UP000691718"/>
    </source>
</evidence>
<protein>
    <submittedName>
        <fullName evidence="2">(apollo) hypothetical protein</fullName>
    </submittedName>
</protein>
<accession>A0A8S3WJT5</accession>
<reference evidence="2" key="1">
    <citation type="submission" date="2021-04" db="EMBL/GenBank/DDBJ databases">
        <authorList>
            <person name="Tunstrom K."/>
        </authorList>
    </citation>
    <scope>NUCLEOTIDE SEQUENCE</scope>
</reference>
<proteinExistence type="predicted"/>
<evidence type="ECO:0000256" key="1">
    <source>
        <dbReference type="SAM" id="MobiDB-lite"/>
    </source>
</evidence>
<name>A0A8S3WJT5_PARAO</name>
<dbReference type="AlphaFoldDB" id="A0A8S3WJT5"/>
<sequence length="68" mass="7811">MERKNYKDTGGVDTSCSPKIQPKKNKQLNSQEKRSTIIGSECRCLDEGEIFTKFSSIHYLYSLSTFSR</sequence>
<dbReference type="Proteomes" id="UP000691718">
    <property type="component" value="Unassembled WGS sequence"/>
</dbReference>
<evidence type="ECO:0000313" key="2">
    <source>
        <dbReference type="EMBL" id="CAG4963330.1"/>
    </source>
</evidence>
<dbReference type="EMBL" id="CAJQZP010000478">
    <property type="protein sequence ID" value="CAG4963330.1"/>
    <property type="molecule type" value="Genomic_DNA"/>
</dbReference>